<dbReference type="Pfam" id="PF26632">
    <property type="entry name" value="DUF8205"/>
    <property type="match status" value="1"/>
</dbReference>
<dbReference type="InterPro" id="IPR024119">
    <property type="entry name" value="TF_DEAF-1"/>
</dbReference>
<sequence length="344" mass="39725">MPYHRLSEGVDLESQLKIGSTVVIRHPSEMAVEPQTSKEIKKIMKTTKRSCAQCKAFESENLVCKTCSKCQAVFYCSVECQRLHWPAHKVHCPQSRKLDRVEKLAYALTANRNFFTYLKLAIIFQFNLLTAKRPIEPFCALVPLTVEPEDILDFARLRGDIPFERPTNPHQKMKGILQVGGVLPYPEEQYFKDKARSLTEAAMDANPSLYCRPDSIHVVVRFSMVDPARDGPGMMIEIPIIITPNLMDIARAAQPFGQCLPIAAHFFSKPMDAFSCVEYINSTIRQDRENRFLMRREMTEEDEELIRRSTAEFNQETEMRFSSMIIELRMRNEQIYKPLIHDLL</sequence>
<evidence type="ECO:0000313" key="6">
    <source>
        <dbReference type="EMBL" id="KAF9485116.1"/>
    </source>
</evidence>
<feature type="domain" description="MYND-type" evidence="5">
    <location>
        <begin position="51"/>
        <end position="92"/>
    </location>
</feature>
<dbReference type="Gene3D" id="6.10.140.2220">
    <property type="match status" value="1"/>
</dbReference>
<dbReference type="EMBL" id="MU155138">
    <property type="protein sequence ID" value="KAF9485116.1"/>
    <property type="molecule type" value="Genomic_DNA"/>
</dbReference>
<dbReference type="GO" id="GO:0005634">
    <property type="term" value="C:nucleus"/>
    <property type="evidence" value="ECO:0007669"/>
    <property type="project" value="TreeGrafter"/>
</dbReference>
<evidence type="ECO:0000256" key="2">
    <source>
        <dbReference type="ARBA" id="ARBA00022771"/>
    </source>
</evidence>
<keyword evidence="1" id="KW-0479">Metal-binding</keyword>
<evidence type="ECO:0000259" key="5">
    <source>
        <dbReference type="PROSITE" id="PS50865"/>
    </source>
</evidence>
<dbReference type="PROSITE" id="PS50865">
    <property type="entry name" value="ZF_MYND_2"/>
    <property type="match status" value="1"/>
</dbReference>
<evidence type="ECO:0000256" key="3">
    <source>
        <dbReference type="ARBA" id="ARBA00022833"/>
    </source>
</evidence>
<comment type="caution">
    <text evidence="6">The sequence shown here is derived from an EMBL/GenBank/DDBJ whole genome shotgun (WGS) entry which is preliminary data.</text>
</comment>
<evidence type="ECO:0000313" key="7">
    <source>
        <dbReference type="Proteomes" id="UP000807469"/>
    </source>
</evidence>
<dbReference type="Pfam" id="PF01753">
    <property type="entry name" value="zf-MYND"/>
    <property type="match status" value="1"/>
</dbReference>
<dbReference type="InterPro" id="IPR058518">
    <property type="entry name" value="DUF8205"/>
</dbReference>
<dbReference type="PROSITE" id="PS01360">
    <property type="entry name" value="ZF_MYND_1"/>
    <property type="match status" value="1"/>
</dbReference>
<dbReference type="Proteomes" id="UP000807469">
    <property type="component" value="Unassembled WGS sequence"/>
</dbReference>
<dbReference type="InterPro" id="IPR002893">
    <property type="entry name" value="Znf_MYND"/>
</dbReference>
<dbReference type="GO" id="GO:0008270">
    <property type="term" value="F:zinc ion binding"/>
    <property type="evidence" value="ECO:0007669"/>
    <property type="project" value="UniProtKB-KW"/>
</dbReference>
<protein>
    <recommendedName>
        <fullName evidence="5">MYND-type domain-containing protein</fullName>
    </recommendedName>
</protein>
<reference evidence="6" key="1">
    <citation type="submission" date="2020-11" db="EMBL/GenBank/DDBJ databases">
        <authorList>
            <consortium name="DOE Joint Genome Institute"/>
            <person name="Ahrendt S."/>
            <person name="Riley R."/>
            <person name="Andreopoulos W."/>
            <person name="Labutti K."/>
            <person name="Pangilinan J."/>
            <person name="Ruiz-Duenas F.J."/>
            <person name="Barrasa J.M."/>
            <person name="Sanchez-Garcia M."/>
            <person name="Camarero S."/>
            <person name="Miyauchi S."/>
            <person name="Serrano A."/>
            <person name="Linde D."/>
            <person name="Babiker R."/>
            <person name="Drula E."/>
            <person name="Ayuso-Fernandez I."/>
            <person name="Pacheco R."/>
            <person name="Padilla G."/>
            <person name="Ferreira P."/>
            <person name="Barriuso J."/>
            <person name="Kellner H."/>
            <person name="Castanera R."/>
            <person name="Alfaro M."/>
            <person name="Ramirez L."/>
            <person name="Pisabarro A.G."/>
            <person name="Kuo A."/>
            <person name="Tritt A."/>
            <person name="Lipzen A."/>
            <person name="He G."/>
            <person name="Yan M."/>
            <person name="Ng V."/>
            <person name="Cullen D."/>
            <person name="Martin F."/>
            <person name="Rosso M.-N."/>
            <person name="Henrissat B."/>
            <person name="Hibbett D."/>
            <person name="Martinez A.T."/>
            <person name="Grigoriev I.V."/>
        </authorList>
    </citation>
    <scope>NUCLEOTIDE SEQUENCE</scope>
    <source>
        <strain evidence="6">CIRM-BRFM 674</strain>
    </source>
</reference>
<dbReference type="AlphaFoldDB" id="A0A9P5ZFU2"/>
<keyword evidence="7" id="KW-1185">Reference proteome</keyword>
<dbReference type="SUPFAM" id="SSF144232">
    <property type="entry name" value="HIT/MYND zinc finger-like"/>
    <property type="match status" value="1"/>
</dbReference>
<dbReference type="PANTHER" id="PTHR10237:SF14">
    <property type="entry name" value="MYND-TYPE DOMAIN-CONTAINING PROTEIN"/>
    <property type="match status" value="1"/>
</dbReference>
<keyword evidence="2 4" id="KW-0863">Zinc-finger</keyword>
<gene>
    <name evidence="6" type="ORF">BDN70DRAFT_890508</name>
</gene>
<dbReference type="GO" id="GO:0000981">
    <property type="term" value="F:DNA-binding transcription factor activity, RNA polymerase II-specific"/>
    <property type="evidence" value="ECO:0007669"/>
    <property type="project" value="TreeGrafter"/>
</dbReference>
<dbReference type="OrthoDB" id="9922773at2759"/>
<name>A0A9P5ZFU2_9AGAR</name>
<proteinExistence type="predicted"/>
<organism evidence="6 7">
    <name type="scientific">Pholiota conissans</name>
    <dbReference type="NCBI Taxonomy" id="109636"/>
    <lineage>
        <taxon>Eukaryota</taxon>
        <taxon>Fungi</taxon>
        <taxon>Dikarya</taxon>
        <taxon>Basidiomycota</taxon>
        <taxon>Agaricomycotina</taxon>
        <taxon>Agaricomycetes</taxon>
        <taxon>Agaricomycetidae</taxon>
        <taxon>Agaricales</taxon>
        <taxon>Agaricineae</taxon>
        <taxon>Strophariaceae</taxon>
        <taxon>Pholiota</taxon>
    </lineage>
</organism>
<evidence type="ECO:0000256" key="1">
    <source>
        <dbReference type="ARBA" id="ARBA00022723"/>
    </source>
</evidence>
<accession>A0A9P5ZFU2</accession>
<evidence type="ECO:0000256" key="4">
    <source>
        <dbReference type="PROSITE-ProRule" id="PRU00134"/>
    </source>
</evidence>
<keyword evidence="3" id="KW-0862">Zinc</keyword>
<dbReference type="PANTHER" id="PTHR10237">
    <property type="entry name" value="DEFORMED EPIDERMAL AUTOREGULATORY FACTOR 1 HOMOLOG SUPPRESSIN"/>
    <property type="match status" value="1"/>
</dbReference>